<keyword evidence="3" id="KW-0843">Virulence</keyword>
<dbReference type="InterPro" id="IPR000073">
    <property type="entry name" value="AB_hydrolase_1"/>
</dbReference>
<gene>
    <name evidence="7" type="ORF">E8E13_001045</name>
</gene>
<name>A0A9P4T8C7_CURKU</name>
<feature type="region of interest" description="Disordered" evidence="5">
    <location>
        <begin position="103"/>
        <end position="155"/>
    </location>
</feature>
<keyword evidence="4" id="KW-0576">Peroxisome</keyword>
<dbReference type="Pfam" id="PF12697">
    <property type="entry name" value="Abhydrolase_6"/>
    <property type="match status" value="1"/>
</dbReference>
<evidence type="ECO:0000256" key="1">
    <source>
        <dbReference type="ARBA" id="ARBA00004275"/>
    </source>
</evidence>
<dbReference type="PANTHER" id="PTHR37017:SF3">
    <property type="entry name" value="AB HYDROLASE-1 DOMAIN-CONTAINING PROTEIN"/>
    <property type="match status" value="1"/>
</dbReference>
<organism evidence="7 8">
    <name type="scientific">Curvularia kusanoi</name>
    <name type="common">Cochliobolus kusanoi</name>
    <dbReference type="NCBI Taxonomy" id="90978"/>
    <lineage>
        <taxon>Eukaryota</taxon>
        <taxon>Fungi</taxon>
        <taxon>Dikarya</taxon>
        <taxon>Ascomycota</taxon>
        <taxon>Pezizomycotina</taxon>
        <taxon>Dothideomycetes</taxon>
        <taxon>Pleosporomycetidae</taxon>
        <taxon>Pleosporales</taxon>
        <taxon>Pleosporineae</taxon>
        <taxon>Pleosporaceae</taxon>
        <taxon>Curvularia</taxon>
    </lineage>
</organism>
<comment type="caution">
    <text evidence="7">The sequence shown here is derived from an EMBL/GenBank/DDBJ whole genome shotgun (WGS) entry which is preliminary data.</text>
</comment>
<evidence type="ECO:0000256" key="3">
    <source>
        <dbReference type="ARBA" id="ARBA00023026"/>
    </source>
</evidence>
<dbReference type="InterPro" id="IPR052897">
    <property type="entry name" value="Sec-Metab_Biosynth_Hydrolase"/>
</dbReference>
<feature type="compositionally biased region" description="Polar residues" evidence="5">
    <location>
        <begin position="231"/>
        <end position="244"/>
    </location>
</feature>
<dbReference type="OrthoDB" id="10250441at2759"/>
<evidence type="ECO:0000256" key="4">
    <source>
        <dbReference type="ARBA" id="ARBA00023140"/>
    </source>
</evidence>
<comment type="subcellular location">
    <subcellularLocation>
        <location evidence="1">Peroxisome</location>
    </subcellularLocation>
</comment>
<feature type="domain" description="AB hydrolase-1" evidence="6">
    <location>
        <begin position="879"/>
        <end position="1043"/>
    </location>
</feature>
<sequence length="1066" mass="116659">MATEVPVTSSNHERRQNALADIQFASILDEDDLTPVESGDETELEQKLELEAVQSAIGVSIGQQQTHLISPKTPAAEKAAALEDVEGGGLFDGWEQHATAVIDARTRNRTPSDAEIDENRPAKPVEHEASYGSSPDEPLERLPSPWRAGPKTFQGRMNDHRASLRQHLSNGRRRASSSGSMAEAVRKYVPFSLPKAPKHLQFSLPSLSALSLDHERGKSTHGSITPAHQLEPTSAGSIPQQDGNSESASGRRRSSSSPQEAKTTPSPQGEVENDSLSTLVPRGTSRVSHDRPPPRLRRSNSEGSLLLLRSKSIASSLGDDSRFESVSEQVNSRLKAIKDSFQDSNFKLPSPHLPNFTFAHKDDVSRSRNGYATPRGRTTDDYPTRRSTLRPNPSATFPRNSSSVSLRAMRPFKDGSSETDTYPNFTKALENLEGDLVILGGYRGSILRSAEPPNRQLWVPIKVGLNLRKVDLEVPFDEGADERMKQTIIPDGMLTHIGPVDISKRLFKRLRASENFKNGRLRVHNYGYDWRLSPHFLSRQLQKFLESLPCNQDNVPREKKGAIVIAHSLGGLITRHAINQQPSLVSGVVYAGVPQNCVNILGPFRNGDDVLLSSRVLTAQVNFSIRTSYALLPLDGKCFFNKHTKEEYPVDFFDVNTWIEGRLSPCIAPPLPRPEPSRESSFTVSGVLSAMSQALPTFPGRKGSISRGSGEGSNGASDIAHNVAKKAQEGNAEMAGGGMEPQMMAGRRMSRSTYTTNDPNPATAVTIPRDEAIKYLTRVLAETKRFKEELAHEPKHTAANVYPPIALMYGKSTPTVFGAKVESREAIARADVYDELAFASGDGVVLARAAMVPEGYSVVRASIRLNGQDCDTMSGSPTLVFTPGAWHRPTCYIKVIKALQEQCGIKCISFSLPSTSGDPKATFKNDLDAARTAISSETTQGHDVVLVAHSYGGMVANSAIKGFAEPRLDDTHGRIVGLVLIASGFTLTGLSFMDPFLHIPPPSWRANRDTGFAEFVMPPRQLFYHDLLAEEAEEWVAQLKPQSLEALFKGGEHAKKLVAVRCWIEV</sequence>
<evidence type="ECO:0000259" key="6">
    <source>
        <dbReference type="Pfam" id="PF12697"/>
    </source>
</evidence>
<dbReference type="Gene3D" id="3.40.50.1820">
    <property type="entry name" value="alpha/beta hydrolase"/>
    <property type="match status" value="2"/>
</dbReference>
<evidence type="ECO:0000256" key="2">
    <source>
        <dbReference type="ARBA" id="ARBA00005668"/>
    </source>
</evidence>
<feature type="region of interest" description="Disordered" evidence="5">
    <location>
        <begin position="698"/>
        <end position="717"/>
    </location>
</feature>
<feature type="region of interest" description="Disordered" evidence="5">
    <location>
        <begin position="358"/>
        <end position="405"/>
    </location>
</feature>
<dbReference type="GO" id="GO:0005777">
    <property type="term" value="C:peroxisome"/>
    <property type="evidence" value="ECO:0007669"/>
    <property type="project" value="UniProtKB-SubCell"/>
</dbReference>
<dbReference type="Proteomes" id="UP000801428">
    <property type="component" value="Unassembled WGS sequence"/>
</dbReference>
<dbReference type="EMBL" id="SWKU01000021">
    <property type="protein sequence ID" value="KAF2997829.1"/>
    <property type="molecule type" value="Genomic_DNA"/>
</dbReference>
<evidence type="ECO:0000256" key="5">
    <source>
        <dbReference type="SAM" id="MobiDB-lite"/>
    </source>
</evidence>
<feature type="compositionally biased region" description="Basic and acidic residues" evidence="5">
    <location>
        <begin position="104"/>
        <end position="129"/>
    </location>
</feature>
<dbReference type="SUPFAM" id="SSF53474">
    <property type="entry name" value="alpha/beta-Hydrolases"/>
    <property type="match status" value="2"/>
</dbReference>
<protein>
    <recommendedName>
        <fullName evidence="6">AB hydrolase-1 domain-containing protein</fullName>
    </recommendedName>
</protein>
<dbReference type="AlphaFoldDB" id="A0A9P4T8C7"/>
<reference evidence="7" key="1">
    <citation type="submission" date="2019-04" db="EMBL/GenBank/DDBJ databases">
        <title>Sequencing of skin fungus with MAO and IRED activity.</title>
        <authorList>
            <person name="Marsaioli A.J."/>
            <person name="Bonatto J.M.C."/>
            <person name="Reis Junior O."/>
        </authorList>
    </citation>
    <scope>NUCLEOTIDE SEQUENCE</scope>
    <source>
        <strain evidence="7">30M1</strain>
    </source>
</reference>
<evidence type="ECO:0000313" key="8">
    <source>
        <dbReference type="Proteomes" id="UP000801428"/>
    </source>
</evidence>
<accession>A0A9P4T8C7</accession>
<keyword evidence="8" id="KW-1185">Reference proteome</keyword>
<feature type="region of interest" description="Disordered" evidence="5">
    <location>
        <begin position="213"/>
        <end position="303"/>
    </location>
</feature>
<dbReference type="InterPro" id="IPR029058">
    <property type="entry name" value="AB_hydrolase_fold"/>
</dbReference>
<comment type="similarity">
    <text evidence="2">Belongs to the AB hydrolase superfamily. AKT2 hydrolase family.</text>
</comment>
<evidence type="ECO:0000313" key="7">
    <source>
        <dbReference type="EMBL" id="KAF2997829.1"/>
    </source>
</evidence>
<dbReference type="PANTHER" id="PTHR37017">
    <property type="entry name" value="AB HYDROLASE-1 DOMAIN-CONTAINING PROTEIN-RELATED"/>
    <property type="match status" value="1"/>
</dbReference>
<feature type="compositionally biased region" description="Polar residues" evidence="5">
    <location>
        <begin position="258"/>
        <end position="267"/>
    </location>
</feature>
<proteinExistence type="inferred from homology"/>
<feature type="compositionally biased region" description="Polar residues" evidence="5">
    <location>
        <begin position="385"/>
        <end position="405"/>
    </location>
</feature>